<dbReference type="Gene3D" id="3.30.590.10">
    <property type="entry name" value="Glutamine synthetase/guanido kinase, catalytic domain"/>
    <property type="match status" value="1"/>
</dbReference>
<dbReference type="Proteomes" id="UP000295765">
    <property type="component" value="Unassembled WGS sequence"/>
</dbReference>
<dbReference type="OrthoDB" id="9789509at2"/>
<dbReference type="PROSITE" id="PS51986">
    <property type="entry name" value="GS_BETA_GRASP"/>
    <property type="match status" value="1"/>
</dbReference>
<keyword evidence="1 8" id="KW-0436">Ligase</keyword>
<comment type="similarity">
    <text evidence="4 5">Belongs to the glutamine synthetase family.</text>
</comment>
<dbReference type="PANTHER" id="PTHR43785:SF12">
    <property type="entry name" value="TYPE-1 GLUTAMINE SYNTHETASE 2"/>
    <property type="match status" value="1"/>
</dbReference>
<keyword evidence="9" id="KW-1185">Reference proteome</keyword>
<dbReference type="GO" id="GO:0006598">
    <property type="term" value="P:polyamine catabolic process"/>
    <property type="evidence" value="ECO:0007669"/>
    <property type="project" value="TreeGrafter"/>
</dbReference>
<dbReference type="GO" id="GO:0006542">
    <property type="term" value="P:glutamine biosynthetic process"/>
    <property type="evidence" value="ECO:0007669"/>
    <property type="project" value="InterPro"/>
</dbReference>
<organism evidence="8 9">
    <name type="scientific">Plasticicumulans lactativorans</name>
    <dbReference type="NCBI Taxonomy" id="1133106"/>
    <lineage>
        <taxon>Bacteria</taxon>
        <taxon>Pseudomonadati</taxon>
        <taxon>Pseudomonadota</taxon>
        <taxon>Gammaproteobacteria</taxon>
        <taxon>Candidatus Competibacteraceae</taxon>
        <taxon>Plasticicumulans</taxon>
    </lineage>
</organism>
<comment type="caution">
    <text evidence="8">The sequence shown here is derived from an EMBL/GenBank/DDBJ whole genome shotgun (WGS) entry which is preliminary data.</text>
</comment>
<dbReference type="InterPro" id="IPR014746">
    <property type="entry name" value="Gln_synth/guanido_kin_cat_dom"/>
</dbReference>
<dbReference type="InterPro" id="IPR008146">
    <property type="entry name" value="Gln_synth_cat_dom"/>
</dbReference>
<accession>A0A4R2L5F4</accession>
<dbReference type="EMBL" id="SLWY01000006">
    <property type="protein sequence ID" value="TCO81930.1"/>
    <property type="molecule type" value="Genomic_DNA"/>
</dbReference>
<dbReference type="AlphaFoldDB" id="A0A4R2L5F4"/>
<dbReference type="SUPFAM" id="SSF54368">
    <property type="entry name" value="Glutamine synthetase, N-terminal domain"/>
    <property type="match status" value="1"/>
</dbReference>
<evidence type="ECO:0000256" key="3">
    <source>
        <dbReference type="ARBA" id="ARBA00022840"/>
    </source>
</evidence>
<dbReference type="InterPro" id="IPR036651">
    <property type="entry name" value="Gln_synt_N_sf"/>
</dbReference>
<evidence type="ECO:0000313" key="8">
    <source>
        <dbReference type="EMBL" id="TCO81930.1"/>
    </source>
</evidence>
<evidence type="ECO:0000256" key="2">
    <source>
        <dbReference type="ARBA" id="ARBA00022741"/>
    </source>
</evidence>
<evidence type="ECO:0000256" key="4">
    <source>
        <dbReference type="PROSITE-ProRule" id="PRU01330"/>
    </source>
</evidence>
<evidence type="ECO:0000259" key="7">
    <source>
        <dbReference type="PROSITE" id="PS51987"/>
    </source>
</evidence>
<dbReference type="GO" id="GO:0004356">
    <property type="term" value="F:glutamine synthetase activity"/>
    <property type="evidence" value="ECO:0007669"/>
    <property type="project" value="InterPro"/>
</dbReference>
<dbReference type="InterPro" id="IPR008147">
    <property type="entry name" value="Gln_synt_N"/>
</dbReference>
<keyword evidence="3" id="KW-0067">ATP-binding</keyword>
<sequence length="461" mass="50056">MSVAPSPSVLSAEAAAFLAAHPDTETFELLIPDTNGVIRGKWVPRSAVQRAFEGGIRLPSSVFAIDIWGNDVHDSGLVYETGDRDALCIPVPGTLKPVPWLHRPTAQALMAMYEPDGQPFFGDPSNVLEAIMARFEALGLTPVVATELEFYLLDRDTAGDGTPQPPVSPLGGGRSWSSQVYGIEELHAFEDFFDGITRGCKEQELPIDTFVAEQAPSQFEVNLKHVADASLAADHAVLLKRVIKGVAQAHGMSATFMAKPFGQYSGNGMHVHMSLIDRDGRNVFDDGTPNGSALLRHAVAGLKATMADTMALYAPNTNSYRRFAPGTHAPTTATWGYDNRSTALRIPSGERQAMRFEHRVAGADANPHLVLAGILAGAHYGIVNRLDPGEPVRGSAYERGDASTLPNSLDWALEEFERSAFVQDYLGEPYVRLYAACRRQELAAFGKQVTPLEYDSYLRTV</sequence>
<dbReference type="Gene3D" id="3.10.20.70">
    <property type="entry name" value="Glutamine synthetase, N-terminal domain"/>
    <property type="match status" value="1"/>
</dbReference>
<dbReference type="GO" id="GO:0005524">
    <property type="term" value="F:ATP binding"/>
    <property type="evidence" value="ECO:0007669"/>
    <property type="project" value="UniProtKB-KW"/>
</dbReference>
<evidence type="ECO:0000313" key="9">
    <source>
        <dbReference type="Proteomes" id="UP000295765"/>
    </source>
</evidence>
<evidence type="ECO:0000259" key="6">
    <source>
        <dbReference type="PROSITE" id="PS51986"/>
    </source>
</evidence>
<dbReference type="Pfam" id="PF00120">
    <property type="entry name" value="Gln-synt_C"/>
    <property type="match status" value="1"/>
</dbReference>
<proteinExistence type="inferred from homology"/>
<keyword evidence="2" id="KW-0547">Nucleotide-binding</keyword>
<evidence type="ECO:0000256" key="1">
    <source>
        <dbReference type="ARBA" id="ARBA00022598"/>
    </source>
</evidence>
<name>A0A4R2L5F4_9GAMM</name>
<dbReference type="SMART" id="SM01230">
    <property type="entry name" value="Gln-synt_C"/>
    <property type="match status" value="1"/>
</dbReference>
<evidence type="ECO:0000256" key="5">
    <source>
        <dbReference type="RuleBase" id="RU000384"/>
    </source>
</evidence>
<dbReference type="PROSITE" id="PS51987">
    <property type="entry name" value="GS_CATALYTIC"/>
    <property type="match status" value="1"/>
</dbReference>
<reference evidence="8 9" key="1">
    <citation type="submission" date="2019-03" db="EMBL/GenBank/DDBJ databases">
        <title>Genomic Encyclopedia of Type Strains, Phase IV (KMG-IV): sequencing the most valuable type-strain genomes for metagenomic binning, comparative biology and taxonomic classification.</title>
        <authorList>
            <person name="Goeker M."/>
        </authorList>
    </citation>
    <scope>NUCLEOTIDE SEQUENCE [LARGE SCALE GENOMIC DNA]</scope>
    <source>
        <strain evidence="8 9">DSM 25287</strain>
    </source>
</reference>
<protein>
    <submittedName>
        <fullName evidence="8">Glutamate--putrescine ligase</fullName>
    </submittedName>
</protein>
<feature type="domain" description="GS catalytic" evidence="7">
    <location>
        <begin position="124"/>
        <end position="461"/>
    </location>
</feature>
<dbReference type="SUPFAM" id="SSF55931">
    <property type="entry name" value="Glutamine synthetase/guanido kinase"/>
    <property type="match status" value="1"/>
</dbReference>
<feature type="domain" description="GS beta-grasp" evidence="6">
    <location>
        <begin position="22"/>
        <end position="117"/>
    </location>
</feature>
<dbReference type="PANTHER" id="PTHR43785">
    <property type="entry name" value="GAMMA-GLUTAMYLPUTRESCINE SYNTHETASE"/>
    <property type="match status" value="1"/>
</dbReference>
<gene>
    <name evidence="8" type="ORF">EV699_10624</name>
</gene>
<dbReference type="RefSeq" id="WP_132539989.1">
    <property type="nucleotide sequence ID" value="NZ_SLWY01000006.1"/>
</dbReference>